<reference evidence="1 2" key="1">
    <citation type="journal article" date="2016" name="BMC Genomics">
        <title>Combined genomic and structural analyses of a cultured magnetotactic bacterium reveals its niche adaptation to a dynamic environment.</title>
        <authorList>
            <person name="Araujo A.C."/>
            <person name="Morillo V."/>
            <person name="Cypriano J."/>
            <person name="Teixeira L.C."/>
            <person name="Leao P."/>
            <person name="Lyra S."/>
            <person name="Almeida L.G."/>
            <person name="Bazylinski D.A."/>
            <person name="Vasconcellos A.T."/>
            <person name="Abreu F."/>
            <person name="Lins U."/>
        </authorList>
    </citation>
    <scope>NUCLEOTIDE SEQUENCE [LARGE SCALE GENOMIC DNA]</scope>
    <source>
        <strain evidence="1 2">IT-1</strain>
    </source>
</reference>
<gene>
    <name evidence="1" type="ORF">MAIT1_01409</name>
</gene>
<keyword evidence="2" id="KW-1185">Reference proteome</keyword>
<evidence type="ECO:0000313" key="2">
    <source>
        <dbReference type="Proteomes" id="UP000194003"/>
    </source>
</evidence>
<name>A0A1Y2K1D8_9PROT</name>
<comment type="caution">
    <text evidence="1">The sequence shown here is derived from an EMBL/GenBank/DDBJ whole genome shotgun (WGS) entry which is preliminary data.</text>
</comment>
<protein>
    <submittedName>
        <fullName evidence="1">Uncharacterized protein</fullName>
    </submittedName>
</protein>
<organism evidence="1 2">
    <name type="scientific">Magnetofaba australis IT-1</name>
    <dbReference type="NCBI Taxonomy" id="1434232"/>
    <lineage>
        <taxon>Bacteria</taxon>
        <taxon>Pseudomonadati</taxon>
        <taxon>Pseudomonadota</taxon>
        <taxon>Magnetococcia</taxon>
        <taxon>Magnetococcales</taxon>
        <taxon>Magnetococcaceae</taxon>
        <taxon>Magnetofaba</taxon>
    </lineage>
</organism>
<dbReference type="Proteomes" id="UP000194003">
    <property type="component" value="Unassembled WGS sequence"/>
</dbReference>
<proteinExistence type="predicted"/>
<dbReference type="EMBL" id="LVJN01000020">
    <property type="protein sequence ID" value="OSM01446.1"/>
    <property type="molecule type" value="Genomic_DNA"/>
</dbReference>
<accession>A0A1Y2K1D8</accession>
<sequence>MIRSRRGACFARFGCAHDGILSLHKPMRRLLAEPKQFTAQGRMRSPLAAKTRGLMRRRNTLLRTLRSSRR</sequence>
<evidence type="ECO:0000313" key="1">
    <source>
        <dbReference type="EMBL" id="OSM01446.1"/>
    </source>
</evidence>
<dbReference type="AlphaFoldDB" id="A0A1Y2K1D8"/>